<gene>
    <name evidence="3" type="primary">LOC115620834</name>
</gene>
<name>A0A6J2T5C0_DROLE</name>
<feature type="compositionally biased region" description="Polar residues" evidence="1">
    <location>
        <begin position="83"/>
        <end position="99"/>
    </location>
</feature>
<protein>
    <submittedName>
        <fullName evidence="3">Uncharacterized protein LOC115620834</fullName>
    </submittedName>
</protein>
<evidence type="ECO:0000256" key="1">
    <source>
        <dbReference type="SAM" id="MobiDB-lite"/>
    </source>
</evidence>
<accession>A0A6J2T5C0</accession>
<dbReference type="AlphaFoldDB" id="A0A6J2T5C0"/>
<keyword evidence="2" id="KW-1185">Reference proteome</keyword>
<feature type="region of interest" description="Disordered" evidence="1">
    <location>
        <begin position="83"/>
        <end position="116"/>
    </location>
</feature>
<dbReference type="Proteomes" id="UP000504634">
    <property type="component" value="Unplaced"/>
</dbReference>
<sequence length="178" mass="20062">MPVPPVFTSCNECKQLSPSKTLRNTIKKNLFGSPSRGETHDLLQEEQKRTCGRIKFKYGIDLEDFDRVENNRRRWNSATTIRSRPYNHSTPAGRVSTQRGEGLPNVPKFNDNNNNNTNTDTEATVHVFHNINGERSNKENTDMSFLSDVGVVCLLYSSNGESWCSSSSSNNNNTDKSN</sequence>
<organism evidence="2 3">
    <name type="scientific">Drosophila lebanonensis</name>
    <name type="common">Fruit fly</name>
    <name type="synonym">Scaptodrosophila lebanonensis</name>
    <dbReference type="NCBI Taxonomy" id="7225"/>
    <lineage>
        <taxon>Eukaryota</taxon>
        <taxon>Metazoa</taxon>
        <taxon>Ecdysozoa</taxon>
        <taxon>Arthropoda</taxon>
        <taxon>Hexapoda</taxon>
        <taxon>Insecta</taxon>
        <taxon>Pterygota</taxon>
        <taxon>Neoptera</taxon>
        <taxon>Endopterygota</taxon>
        <taxon>Diptera</taxon>
        <taxon>Brachycera</taxon>
        <taxon>Muscomorpha</taxon>
        <taxon>Ephydroidea</taxon>
        <taxon>Drosophilidae</taxon>
        <taxon>Scaptodrosophila</taxon>
    </lineage>
</organism>
<reference evidence="3" key="1">
    <citation type="submission" date="2025-08" db="UniProtKB">
        <authorList>
            <consortium name="RefSeq"/>
        </authorList>
    </citation>
    <scope>IDENTIFICATION</scope>
    <source>
        <strain evidence="3">11010-0011.00</strain>
        <tissue evidence="3">Whole body</tissue>
    </source>
</reference>
<proteinExistence type="predicted"/>
<evidence type="ECO:0000313" key="2">
    <source>
        <dbReference type="Proteomes" id="UP000504634"/>
    </source>
</evidence>
<evidence type="ECO:0000313" key="3">
    <source>
        <dbReference type="RefSeq" id="XP_030370127.1"/>
    </source>
</evidence>
<dbReference type="RefSeq" id="XP_030370127.1">
    <property type="nucleotide sequence ID" value="XM_030514267.1"/>
</dbReference>
<dbReference type="GeneID" id="115620834"/>